<dbReference type="Proteomes" id="UP000033710">
    <property type="component" value="Unassembled WGS sequence"/>
</dbReference>
<evidence type="ECO:0000313" key="15">
    <source>
        <dbReference type="Proteomes" id="UP000033710"/>
    </source>
</evidence>
<dbReference type="Gene3D" id="1.20.272.40">
    <property type="match status" value="1"/>
</dbReference>
<feature type="region of interest" description="Disordered" evidence="12">
    <location>
        <begin position="53"/>
        <end position="109"/>
    </location>
</feature>
<dbReference type="VEuPathDB" id="FungiDB:SPSK_03052"/>
<evidence type="ECO:0000256" key="2">
    <source>
        <dbReference type="ARBA" id="ARBA00001946"/>
    </source>
</evidence>
<dbReference type="Gene3D" id="3.40.50.300">
    <property type="entry name" value="P-loop containing nucleotide triphosphate hydrolases"/>
    <property type="match status" value="2"/>
</dbReference>
<keyword evidence="7 14" id="KW-0347">Helicase</keyword>
<evidence type="ECO:0000256" key="7">
    <source>
        <dbReference type="ARBA" id="ARBA00022806"/>
    </source>
</evidence>
<evidence type="ECO:0000256" key="11">
    <source>
        <dbReference type="ARBA" id="ARBA00047984"/>
    </source>
</evidence>
<feature type="region of interest" description="Disordered" evidence="12">
    <location>
        <begin position="822"/>
        <end position="844"/>
    </location>
</feature>
<dbReference type="FunFam" id="1.20.272.40:FF:000002">
    <property type="entry name" value="ATP-dependent RNA helicase SUV3, mitochondrial"/>
    <property type="match status" value="1"/>
</dbReference>
<dbReference type="GO" id="GO:0000965">
    <property type="term" value="P:mitochondrial RNA 3'-end processing"/>
    <property type="evidence" value="ECO:0007669"/>
    <property type="project" value="TreeGrafter"/>
</dbReference>
<feature type="region of interest" description="Disordered" evidence="12">
    <location>
        <begin position="551"/>
        <end position="576"/>
    </location>
</feature>
<dbReference type="GO" id="GO:0045025">
    <property type="term" value="C:mitochondrial degradosome"/>
    <property type="evidence" value="ECO:0007669"/>
    <property type="project" value="TreeGrafter"/>
</dbReference>
<organism evidence="14 15">
    <name type="scientific">Sporothrix schenckii 1099-18</name>
    <dbReference type="NCBI Taxonomy" id="1397361"/>
    <lineage>
        <taxon>Eukaryota</taxon>
        <taxon>Fungi</taxon>
        <taxon>Dikarya</taxon>
        <taxon>Ascomycota</taxon>
        <taxon>Pezizomycotina</taxon>
        <taxon>Sordariomycetes</taxon>
        <taxon>Sordariomycetidae</taxon>
        <taxon>Ophiostomatales</taxon>
        <taxon>Ophiostomataceae</taxon>
        <taxon>Sporothrix</taxon>
    </lineage>
</organism>
<evidence type="ECO:0000256" key="6">
    <source>
        <dbReference type="ARBA" id="ARBA00022801"/>
    </source>
</evidence>
<dbReference type="Gene3D" id="1.20.58.1080">
    <property type="match status" value="1"/>
</dbReference>
<gene>
    <name evidence="14" type="ORF">SPSK_03052</name>
</gene>
<reference evidence="14 15" key="1">
    <citation type="journal article" date="2014" name="BMC Genomics">
        <title>Comparative genomics of the major fungal agents of human and animal Sporotrichosis: Sporothrix schenckii and Sporothrix brasiliensis.</title>
        <authorList>
            <person name="Teixeira M.M."/>
            <person name="de Almeida L.G."/>
            <person name="Kubitschek-Barreira P."/>
            <person name="Alves F.L."/>
            <person name="Kioshima E.S."/>
            <person name="Abadio A.K."/>
            <person name="Fernandes L."/>
            <person name="Derengowski L.S."/>
            <person name="Ferreira K.S."/>
            <person name="Souza R.C."/>
            <person name="Ruiz J.C."/>
            <person name="de Andrade N.C."/>
            <person name="Paes H.C."/>
            <person name="Nicola A.M."/>
            <person name="Albuquerque P."/>
            <person name="Gerber A.L."/>
            <person name="Martins V.P."/>
            <person name="Peconick L.D."/>
            <person name="Neto A.V."/>
            <person name="Chaucanez C.B."/>
            <person name="Silva P.A."/>
            <person name="Cunha O.L."/>
            <person name="de Oliveira F.F."/>
            <person name="dos Santos T.C."/>
            <person name="Barros A.L."/>
            <person name="Soares M.A."/>
            <person name="de Oliveira L.M."/>
            <person name="Marini M.M."/>
            <person name="Villalobos-Duno H."/>
            <person name="Cunha M.M."/>
            <person name="de Hoog S."/>
            <person name="da Silveira J.F."/>
            <person name="Henrissat B."/>
            <person name="Nino-Vega G.A."/>
            <person name="Cisalpino P.S."/>
            <person name="Mora-Montes H.M."/>
            <person name="Almeida S.R."/>
            <person name="Stajich J.E."/>
            <person name="Lopes-Bezerra L.M."/>
            <person name="Vasconcelos A.T."/>
            <person name="Felipe M.S."/>
        </authorList>
    </citation>
    <scope>NUCLEOTIDE SEQUENCE [LARGE SCALE GENOMIC DNA]</scope>
    <source>
        <strain evidence="14 15">1099-18</strain>
    </source>
</reference>
<feature type="compositionally biased region" description="Low complexity" evidence="12">
    <location>
        <begin position="563"/>
        <end position="573"/>
    </location>
</feature>
<dbReference type="EMBL" id="AXCR01000010">
    <property type="protein sequence ID" value="KJR82447.1"/>
    <property type="molecule type" value="Genomic_DNA"/>
</dbReference>
<dbReference type="SMART" id="SM00490">
    <property type="entry name" value="HELICc"/>
    <property type="match status" value="1"/>
</dbReference>
<dbReference type="InterPro" id="IPR001650">
    <property type="entry name" value="Helicase_C-like"/>
</dbReference>
<evidence type="ECO:0000256" key="10">
    <source>
        <dbReference type="ARBA" id="ARBA00023128"/>
    </source>
</evidence>
<dbReference type="GO" id="GO:0003724">
    <property type="term" value="F:RNA helicase activity"/>
    <property type="evidence" value="ECO:0007669"/>
    <property type="project" value="UniProtKB-EC"/>
</dbReference>
<comment type="subcellular location">
    <subcellularLocation>
        <location evidence="3">Mitochondrion</location>
    </subcellularLocation>
</comment>
<feature type="compositionally biased region" description="Basic and acidic residues" evidence="12">
    <location>
        <begin position="53"/>
        <end position="91"/>
    </location>
</feature>
<dbReference type="Pfam" id="PF12513">
    <property type="entry name" value="SUV3_C"/>
    <property type="match status" value="1"/>
</dbReference>
<evidence type="ECO:0000256" key="8">
    <source>
        <dbReference type="ARBA" id="ARBA00022840"/>
    </source>
</evidence>
<evidence type="ECO:0000256" key="4">
    <source>
        <dbReference type="ARBA" id="ARBA00012552"/>
    </source>
</evidence>
<dbReference type="RefSeq" id="XP_016585123.1">
    <property type="nucleotide sequence ID" value="XM_016729895.1"/>
</dbReference>
<dbReference type="InterPro" id="IPR055206">
    <property type="entry name" value="DEXQc_SUV3"/>
</dbReference>
<dbReference type="PANTHER" id="PTHR12131">
    <property type="entry name" value="ATP-DEPENDENT RNA AND DNA HELICASE"/>
    <property type="match status" value="1"/>
</dbReference>
<dbReference type="SUPFAM" id="SSF52540">
    <property type="entry name" value="P-loop containing nucleoside triphosphate hydrolases"/>
    <property type="match status" value="1"/>
</dbReference>
<dbReference type="OrthoDB" id="6692397at2759"/>
<dbReference type="KEGG" id="ssck:SPSK_03052"/>
<dbReference type="InterPro" id="IPR041082">
    <property type="entry name" value="Suv3_C_1"/>
</dbReference>
<dbReference type="GeneID" id="27665172"/>
<dbReference type="InterPro" id="IPR022192">
    <property type="entry name" value="SUV3_C"/>
</dbReference>
<proteinExistence type="predicted"/>
<dbReference type="CDD" id="cd17913">
    <property type="entry name" value="DEXQc_Suv3"/>
    <property type="match status" value="1"/>
</dbReference>
<feature type="domain" description="Helicase C-terminal" evidence="13">
    <location>
        <begin position="452"/>
        <end position="544"/>
    </location>
</feature>
<evidence type="ECO:0000256" key="1">
    <source>
        <dbReference type="ARBA" id="ARBA00001936"/>
    </source>
</evidence>
<feature type="compositionally biased region" description="Polar residues" evidence="12">
    <location>
        <begin position="835"/>
        <end position="844"/>
    </location>
</feature>
<dbReference type="FunFam" id="3.40.50.300:FF:000269">
    <property type="entry name" value="ATP-dependent RNA helicase SUPV3L1, mitochondrial"/>
    <property type="match status" value="1"/>
</dbReference>
<dbReference type="Pfam" id="PF00271">
    <property type="entry name" value="Helicase_C"/>
    <property type="match status" value="1"/>
</dbReference>
<comment type="cofactor">
    <cofactor evidence="1">
        <name>Mn(2+)</name>
        <dbReference type="ChEBI" id="CHEBI:29035"/>
    </cofactor>
</comment>
<dbReference type="InterPro" id="IPR027417">
    <property type="entry name" value="P-loop_NTPase"/>
</dbReference>
<evidence type="ECO:0000256" key="9">
    <source>
        <dbReference type="ARBA" id="ARBA00022946"/>
    </source>
</evidence>
<keyword evidence="10" id="KW-0496">Mitochondrion</keyword>
<keyword evidence="9" id="KW-0809">Transit peptide</keyword>
<protein>
    <recommendedName>
        <fullName evidence="4">RNA helicase</fullName>
        <ecNumber evidence="4">3.6.4.13</ecNumber>
    </recommendedName>
</protein>
<dbReference type="CDD" id="cd18805">
    <property type="entry name" value="SF2_C_suv3"/>
    <property type="match status" value="1"/>
</dbReference>
<evidence type="ECO:0000256" key="3">
    <source>
        <dbReference type="ARBA" id="ARBA00004173"/>
    </source>
</evidence>
<dbReference type="InterPro" id="IPR044774">
    <property type="entry name" value="Suv3_DEXQc"/>
</dbReference>
<dbReference type="EC" id="3.6.4.13" evidence="4"/>
<dbReference type="PANTHER" id="PTHR12131:SF1">
    <property type="entry name" value="ATP-DEPENDENT RNA HELICASE SUPV3L1, MITOCHONDRIAL-RELATED"/>
    <property type="match status" value="1"/>
</dbReference>
<dbReference type="GO" id="GO:0016787">
    <property type="term" value="F:hydrolase activity"/>
    <property type="evidence" value="ECO:0007669"/>
    <property type="project" value="UniProtKB-KW"/>
</dbReference>
<evidence type="ECO:0000313" key="14">
    <source>
        <dbReference type="EMBL" id="KJR82447.1"/>
    </source>
</evidence>
<accession>A0A0F2LYB7</accession>
<dbReference type="Pfam" id="PF18147">
    <property type="entry name" value="Suv3_C_1"/>
    <property type="match status" value="1"/>
</dbReference>
<reference evidence="14 15" key="2">
    <citation type="journal article" date="2015" name="Eukaryot. Cell">
        <title>Asexual propagation of a virulent clone complex in a human and feline outbreak of sporotrichosis.</title>
        <authorList>
            <person name="Teixeira Mde M."/>
            <person name="Rodrigues A.M."/>
            <person name="Tsui C.K."/>
            <person name="de Almeida L.G."/>
            <person name="Van Diepeningen A.D."/>
            <person name="van den Ende B.G."/>
            <person name="Fernandes G.F."/>
            <person name="Kano R."/>
            <person name="Hamelin R.C."/>
            <person name="Lopes-Bezerra L.M."/>
            <person name="Vasconcelos A.T."/>
            <person name="de Hoog S."/>
            <person name="de Camargo Z.P."/>
            <person name="Felipe M.S."/>
        </authorList>
    </citation>
    <scope>NUCLEOTIDE SEQUENCE [LARGE SCALE GENOMIC DNA]</scope>
    <source>
        <strain evidence="14 15">1099-18</strain>
    </source>
</reference>
<sequence>MNALFDAVRARSPCALRLVRAYSTSLDGLITRHPARIRPHEITGIRRDLEYGADMDRNEGSGRRHSDSSRDNRDRRDSSDTRSRRGNDRGRHDFRRNLSAFMPTGRASRQVTLKGDPRKYRLFEALVDSRFGYVLKSLGPWSADNREMHAFGLHSQGELDRQAKLFRTALAQSMQLASTRGVVSRLDNPLFWSLRNAFVRGDTAGLHKELRYAFQSFILRPSLAPAVNTLQESIADFRFPHEWYPSTRTMQRTIHLHVGPTNSGKTYRALLALENAQTGIYAGPLRLLAHEIYARFVAKGRPCALITGEEQRFPSTDGTPMDPADPASGVAAMGGGGAADTYFQSCTVEMTPLNKLVDVAVIDEIQMIADPDRGWAWTQAFLGVQAREVHLCGEERAVDLIQALCARIGDKCIVHRYKRLSGLQTMKESLKGDFSNLRKGDAVVSFSRVALHTLKAGIESSTGRRCAIVYGSLPPETRAQQAALFNDPDNDYDFLVASDAIGMGLNLEVKRIIFETSTKHDGINFRRLSVPEVKQIGGRAGRYRTAAAAIKSDAASENKDNDANTTTPDTPAAGAVQKWGAPGFVTTLEDEDLPIVSAAFQDEAPPLQWAGIQPPTFAIEQFARYFPPDTPFSFILTRMRELAQVSDLFQMCGPKEMIEVADIIQPYRMTIYDRCIFMAAPTSLRDPGQKEVLQAFARCVSENSGGELLDIPEINLEILDVTDANDYPGGPSKYLLGAEALHKAITLYLWLSYRYVGVFSSQQLAFHVKGLVEAKIKDYLDNLTFVPERRRKRIETLRKMADWREKHDGDKRLLMEDGDEEFAAEVASDEAPASPVNTASAVGR</sequence>
<evidence type="ECO:0000256" key="5">
    <source>
        <dbReference type="ARBA" id="ARBA00022741"/>
    </source>
</evidence>
<dbReference type="GO" id="GO:0005524">
    <property type="term" value="F:ATP binding"/>
    <property type="evidence" value="ECO:0007669"/>
    <property type="project" value="UniProtKB-KW"/>
</dbReference>
<name>A0A0F2LYB7_SPOSC</name>
<keyword evidence="6" id="KW-0378">Hydrolase</keyword>
<comment type="cofactor">
    <cofactor evidence="2">
        <name>Mg(2+)</name>
        <dbReference type="ChEBI" id="CHEBI:18420"/>
    </cofactor>
</comment>
<keyword evidence="5" id="KW-0547">Nucleotide-binding</keyword>
<dbReference type="Pfam" id="PF22527">
    <property type="entry name" value="DEXQc_Suv3"/>
    <property type="match status" value="1"/>
</dbReference>
<evidence type="ECO:0000256" key="12">
    <source>
        <dbReference type="SAM" id="MobiDB-lite"/>
    </source>
</evidence>
<comment type="catalytic activity">
    <reaction evidence="11">
        <text>ATP + H2O = ADP + phosphate + H(+)</text>
        <dbReference type="Rhea" id="RHEA:13065"/>
        <dbReference type="ChEBI" id="CHEBI:15377"/>
        <dbReference type="ChEBI" id="CHEBI:15378"/>
        <dbReference type="ChEBI" id="CHEBI:30616"/>
        <dbReference type="ChEBI" id="CHEBI:43474"/>
        <dbReference type="ChEBI" id="CHEBI:456216"/>
        <dbReference type="EC" id="3.6.4.13"/>
    </reaction>
</comment>
<dbReference type="InterPro" id="IPR050699">
    <property type="entry name" value="RNA-DNA_Helicase"/>
</dbReference>
<evidence type="ECO:0000259" key="13">
    <source>
        <dbReference type="SMART" id="SM00490"/>
    </source>
</evidence>
<dbReference type="AlphaFoldDB" id="A0A0F2LYB7"/>
<comment type="caution">
    <text evidence="14">The sequence shown here is derived from an EMBL/GenBank/DDBJ whole genome shotgun (WGS) entry which is preliminary data.</text>
</comment>
<keyword evidence="8" id="KW-0067">ATP-binding</keyword>